<evidence type="ECO:0000256" key="1">
    <source>
        <dbReference type="ARBA" id="ARBA00004275"/>
    </source>
</evidence>
<reference evidence="5" key="1">
    <citation type="submission" date="2022-08" db="UniProtKB">
        <authorList>
            <consortium name="EnsemblMetazoa"/>
        </authorList>
    </citation>
    <scope>IDENTIFICATION</scope>
    <source>
        <strain evidence="5">Israel</strain>
    </source>
</reference>
<dbReference type="InterPro" id="IPR045851">
    <property type="entry name" value="AMP-bd_C_sf"/>
</dbReference>
<comment type="subcellular location">
    <subcellularLocation>
        <location evidence="1">Peroxisome</location>
    </subcellularLocation>
</comment>
<dbReference type="GO" id="GO:0005777">
    <property type="term" value="C:peroxisome"/>
    <property type="evidence" value="ECO:0007669"/>
    <property type="project" value="UniProtKB-SubCell"/>
</dbReference>
<evidence type="ECO:0008006" key="7">
    <source>
        <dbReference type="Google" id="ProtNLM"/>
    </source>
</evidence>
<dbReference type="VEuPathDB" id="VectorBase:PPAPM1_000486"/>
<evidence type="ECO:0000313" key="5">
    <source>
        <dbReference type="EnsemblMetazoa" id="PPAI004385-PA"/>
    </source>
</evidence>
<dbReference type="GO" id="GO:0046949">
    <property type="term" value="P:fatty-acyl-CoA biosynthetic process"/>
    <property type="evidence" value="ECO:0007669"/>
    <property type="project" value="TreeGrafter"/>
</dbReference>
<dbReference type="PANTHER" id="PTHR24096:SF353">
    <property type="entry name" value="GH16244P-RELATED"/>
    <property type="match status" value="1"/>
</dbReference>
<proteinExistence type="predicted"/>
<dbReference type="Proteomes" id="UP000092462">
    <property type="component" value="Unassembled WGS sequence"/>
</dbReference>
<dbReference type="GO" id="GO:0004467">
    <property type="term" value="F:long-chain fatty acid-CoA ligase activity"/>
    <property type="evidence" value="ECO:0007669"/>
    <property type="project" value="TreeGrafter"/>
</dbReference>
<protein>
    <recommendedName>
        <fullName evidence="7">AMP-dependent synthetase/ligase domain-containing protein</fullName>
    </recommendedName>
</protein>
<name>A0A1B0D9S3_PHLPP</name>
<dbReference type="VEuPathDB" id="VectorBase:PPAI004385"/>
<dbReference type="AlphaFoldDB" id="A0A1B0D9S3"/>
<dbReference type="Gene3D" id="3.40.50.12780">
    <property type="entry name" value="N-terminal domain of ligase-like"/>
    <property type="match status" value="2"/>
</dbReference>
<keyword evidence="2" id="KW-0576">Peroxisome</keyword>
<evidence type="ECO:0000259" key="4">
    <source>
        <dbReference type="Pfam" id="PF13193"/>
    </source>
</evidence>
<evidence type="ECO:0000313" key="6">
    <source>
        <dbReference type="Proteomes" id="UP000092462"/>
    </source>
</evidence>
<accession>A0A1B0D9S3</accession>
<dbReference type="EnsemblMetazoa" id="PPAI004385-RA">
    <property type="protein sequence ID" value="PPAI004385-PA"/>
    <property type="gene ID" value="PPAI004385"/>
</dbReference>
<dbReference type="InterPro" id="IPR025110">
    <property type="entry name" value="AMP-bd_C"/>
</dbReference>
<evidence type="ECO:0000256" key="2">
    <source>
        <dbReference type="ARBA" id="ARBA00023140"/>
    </source>
</evidence>
<dbReference type="Gene3D" id="3.30.300.30">
    <property type="match status" value="1"/>
</dbReference>
<organism evidence="5 6">
    <name type="scientific">Phlebotomus papatasi</name>
    <name type="common">Sandfly</name>
    <dbReference type="NCBI Taxonomy" id="29031"/>
    <lineage>
        <taxon>Eukaryota</taxon>
        <taxon>Metazoa</taxon>
        <taxon>Ecdysozoa</taxon>
        <taxon>Arthropoda</taxon>
        <taxon>Hexapoda</taxon>
        <taxon>Insecta</taxon>
        <taxon>Pterygota</taxon>
        <taxon>Neoptera</taxon>
        <taxon>Endopterygota</taxon>
        <taxon>Diptera</taxon>
        <taxon>Nematocera</taxon>
        <taxon>Psychodoidea</taxon>
        <taxon>Psychodidae</taxon>
        <taxon>Phlebotomus</taxon>
        <taxon>Phlebotomus</taxon>
    </lineage>
</organism>
<dbReference type="InterPro" id="IPR042099">
    <property type="entry name" value="ANL_N_sf"/>
</dbReference>
<dbReference type="SUPFAM" id="SSF56801">
    <property type="entry name" value="Acetyl-CoA synthetase-like"/>
    <property type="match status" value="2"/>
</dbReference>
<feature type="domain" description="AMP-dependent synthetase/ligase" evidence="3">
    <location>
        <begin position="39"/>
        <end position="393"/>
    </location>
</feature>
<feature type="domain" description="AMP-dependent synthetase/ligase" evidence="3">
    <location>
        <begin position="520"/>
        <end position="645"/>
    </location>
</feature>
<dbReference type="FunFam" id="3.40.50.12780:FF:000025">
    <property type="entry name" value="luciferin 4-monooxygenase"/>
    <property type="match status" value="1"/>
</dbReference>
<dbReference type="Pfam" id="PF13193">
    <property type="entry name" value="AMP-binding_C"/>
    <property type="match status" value="1"/>
</dbReference>
<dbReference type="InterPro" id="IPR000873">
    <property type="entry name" value="AMP-dep_synth/lig_dom"/>
</dbReference>
<sequence>MHSPVSYNSEKKIWRGPNKVAWLFNEKANLGRIILSYLARDPRKVAQISDNNGIRMTNRELSSDTEKIAGGLRRRGCQRGDVVGFMARNCHNLTPTLFACFLLEAPTHAMDIHQEENEIYALFSITKPKFIFCDDEKIPLAEKVVKRLHNSPTIIVYGRKVPNYIHIEDLMREGDSDELRKEIYEESCRESEAKYHIIVSSSGTTGPSKAVCVPYQTLLVPHWTKDISSTSTEYLFSFCTLFWSVSYLVLFMSVFQGITRIITTETFSPELYIHIITKYKVTHTIMSPLFLEHILNSPKFTSSSLYPLKYIWVGGNIISEQLLRKLLPHIPSKDLLISYGMSETGGISRYLYDPTRSVNVGFIDPGIEGIVVDEEGRKLGPGEQGEICFKTPYSLFEYMGNPEATAALRDSEGYLHTGDLGYYDEDGYLRIVGRCKDVIKYFMDHVSGSEIERVVGNLPGVFQVAAVGIPDEKCYQLPAVVIVKQEGASIVEKEVSEVVARELPNSHRLRGGVYFIDNYLARDPRKVAQISDNNGIRMTNRELSSDTEKIAGGLRRRGCQRGDVVGFMARNGHNLTPTLFACFLLEAPTHAMDIHQEENEIYGLFSITKPKFIFCDDEKIPLAEKVVKRLHNSPTIIVYGRKVPNYIHIEDLMREG</sequence>
<feature type="domain" description="AMP-binding enzyme C-terminal" evidence="4">
    <location>
        <begin position="450"/>
        <end position="517"/>
    </location>
</feature>
<dbReference type="PANTHER" id="PTHR24096">
    <property type="entry name" value="LONG-CHAIN-FATTY-ACID--COA LIGASE"/>
    <property type="match status" value="1"/>
</dbReference>
<keyword evidence="6" id="KW-1185">Reference proteome</keyword>
<dbReference type="EMBL" id="AJVK01028438">
    <property type="status" value="NOT_ANNOTATED_CDS"/>
    <property type="molecule type" value="Genomic_DNA"/>
</dbReference>
<dbReference type="Pfam" id="PF00501">
    <property type="entry name" value="AMP-binding"/>
    <property type="match status" value="2"/>
</dbReference>
<dbReference type="VEuPathDB" id="VectorBase:PPAPM1_012271"/>
<evidence type="ECO:0000259" key="3">
    <source>
        <dbReference type="Pfam" id="PF00501"/>
    </source>
</evidence>